<dbReference type="PANTHER" id="PTHR39476:SF1">
    <property type="entry name" value="NADH DEHYDROGENASE [UBIQUINONE] 1 BETA SUBCOMPLEX SUBUNIT 4"/>
    <property type="match status" value="1"/>
</dbReference>
<organism evidence="2 3">
    <name type="scientific">Rhizophagus irregularis (strain DAOM 197198w)</name>
    <name type="common">Glomus intraradices</name>
    <dbReference type="NCBI Taxonomy" id="1432141"/>
    <lineage>
        <taxon>Eukaryota</taxon>
        <taxon>Fungi</taxon>
        <taxon>Fungi incertae sedis</taxon>
        <taxon>Mucoromycota</taxon>
        <taxon>Glomeromycotina</taxon>
        <taxon>Glomeromycetes</taxon>
        <taxon>Glomerales</taxon>
        <taxon>Glomeraceae</taxon>
        <taxon>Rhizophagus</taxon>
    </lineage>
</organism>
<gene>
    <name evidence="2" type="ORF">RirG_196540</name>
</gene>
<protein>
    <recommendedName>
        <fullName evidence="4">NADH-ubiquinone oxidoreductase B15 subunit</fullName>
    </recommendedName>
</protein>
<keyword evidence="1" id="KW-0812">Transmembrane</keyword>
<evidence type="ECO:0000256" key="1">
    <source>
        <dbReference type="SAM" id="Phobius"/>
    </source>
</evidence>
<reference evidence="2 3" key="1">
    <citation type="submission" date="2014-02" db="EMBL/GenBank/DDBJ databases">
        <title>Single nucleus genome sequencing reveals high similarity among nuclei of an endomycorrhizal fungus.</title>
        <authorList>
            <person name="Lin K."/>
            <person name="Geurts R."/>
            <person name="Zhang Z."/>
            <person name="Limpens E."/>
            <person name="Saunders D.G."/>
            <person name="Mu D."/>
            <person name="Pang E."/>
            <person name="Cao H."/>
            <person name="Cha H."/>
            <person name="Lin T."/>
            <person name="Zhou Q."/>
            <person name="Shang Y."/>
            <person name="Li Y."/>
            <person name="Ivanov S."/>
            <person name="Sharma T."/>
            <person name="Velzen R.V."/>
            <person name="Ruijter N.D."/>
            <person name="Aanen D.K."/>
            <person name="Win J."/>
            <person name="Kamoun S."/>
            <person name="Bisseling T."/>
            <person name="Huang S."/>
        </authorList>
    </citation>
    <scope>NUCLEOTIDE SEQUENCE [LARGE SCALE GENOMIC DNA]</scope>
    <source>
        <strain evidence="3">DAOM197198w</strain>
    </source>
</reference>
<evidence type="ECO:0000313" key="2">
    <source>
        <dbReference type="EMBL" id="EXX58591.1"/>
    </source>
</evidence>
<dbReference type="OrthoDB" id="15108at2759"/>
<dbReference type="EMBL" id="JEMT01026681">
    <property type="protein sequence ID" value="EXX58591.1"/>
    <property type="molecule type" value="Genomic_DNA"/>
</dbReference>
<keyword evidence="1" id="KW-1133">Transmembrane helix</keyword>
<keyword evidence="1" id="KW-0472">Membrane</keyword>
<keyword evidence="3" id="KW-1185">Reference proteome</keyword>
<dbReference type="PANTHER" id="PTHR39476">
    <property type="entry name" value="NADH:UBIQUINONE OXIDOREDUCTASE 6.6KD SUBUNIT"/>
    <property type="match status" value="1"/>
</dbReference>
<evidence type="ECO:0000313" key="3">
    <source>
        <dbReference type="Proteomes" id="UP000022910"/>
    </source>
</evidence>
<dbReference type="Proteomes" id="UP000022910">
    <property type="component" value="Unassembled WGS sequence"/>
</dbReference>
<evidence type="ECO:0008006" key="4">
    <source>
        <dbReference type="Google" id="ProtNLM"/>
    </source>
</evidence>
<feature type="transmembrane region" description="Helical" evidence="1">
    <location>
        <begin position="30"/>
        <end position="52"/>
    </location>
</feature>
<dbReference type="HOGENOM" id="CLU_183941_0_0_1"/>
<comment type="caution">
    <text evidence="2">The sequence shown here is derived from an EMBL/GenBank/DDBJ whole genome shotgun (WGS) entry which is preliminary data.</text>
</comment>
<accession>A0A015KG49</accession>
<sequence length="78" mass="9033">MAGDHNSLIKNAAIERWGIMRNNLHQTFRFTRATIVTGFICSVAIPLGIYTFCYVEDYKWDITAIRRGQTRGDMKIKH</sequence>
<dbReference type="AlphaFoldDB" id="A0A015KG49"/>
<name>A0A015KG49_RHIIW</name>
<proteinExistence type="predicted"/>